<accession>A0A942YA63</accession>
<dbReference type="EMBL" id="JAGYPE010000004">
    <property type="protein sequence ID" value="MBS4184222.1"/>
    <property type="molecule type" value="Genomic_DNA"/>
</dbReference>
<gene>
    <name evidence="2" type="ORF">KHB02_013710</name>
    <name evidence="1" type="ORF">KHB02_22770</name>
</gene>
<proteinExistence type="predicted"/>
<sequence length="107" mass="12269">MFYSKLAELNDHKSKYTDIPNLSTLKVKKLEKDQRNSQLNEYLDRFYIKSSSIDSIGPSRKAVLQSYGIETARDVSKQAVLRVPGFGPSLTNNLVEWREKHLSHNQG</sequence>
<organism evidence="1">
    <name type="scientific">Neobacillus citreus</name>
    <dbReference type="NCBI Taxonomy" id="2833578"/>
    <lineage>
        <taxon>Bacteria</taxon>
        <taxon>Bacillati</taxon>
        <taxon>Bacillota</taxon>
        <taxon>Bacilli</taxon>
        <taxon>Bacillales</taxon>
        <taxon>Bacillaceae</taxon>
        <taxon>Neobacillus</taxon>
    </lineage>
</organism>
<evidence type="ECO:0000313" key="2">
    <source>
        <dbReference type="EMBL" id="MCH6266581.1"/>
    </source>
</evidence>
<dbReference type="Proteomes" id="UP000677265">
    <property type="component" value="Unassembled WGS sequence"/>
</dbReference>
<keyword evidence="3" id="KW-1185">Reference proteome</keyword>
<evidence type="ECO:0000313" key="3">
    <source>
        <dbReference type="Proteomes" id="UP000677265"/>
    </source>
</evidence>
<dbReference type="RefSeq" id="WP_213144124.1">
    <property type="nucleotide sequence ID" value="NZ_JAGYPE020000022.1"/>
</dbReference>
<reference evidence="1" key="1">
    <citation type="submission" date="2021-05" db="EMBL/GenBank/DDBJ databases">
        <title>Novel Bacillus species.</title>
        <authorList>
            <person name="Liu G."/>
        </authorList>
    </citation>
    <scope>NUCLEOTIDE SEQUENCE</scope>
    <source>
        <strain evidence="1 3">FJAT-50051</strain>
    </source>
</reference>
<dbReference type="AlphaFoldDB" id="A0A942YA63"/>
<protein>
    <submittedName>
        <fullName evidence="1">Uncharacterized protein</fullName>
    </submittedName>
</protein>
<comment type="caution">
    <text evidence="1">The sequence shown here is derived from an EMBL/GenBank/DDBJ whole genome shotgun (WGS) entry which is preliminary data.</text>
</comment>
<evidence type="ECO:0000313" key="1">
    <source>
        <dbReference type="EMBL" id="MBS4184222.1"/>
    </source>
</evidence>
<dbReference type="EMBL" id="JAGYPE020000022">
    <property type="protein sequence ID" value="MCH6266581.1"/>
    <property type="molecule type" value="Genomic_DNA"/>
</dbReference>
<name>A0A942YA63_9BACI</name>